<dbReference type="OrthoDB" id="1749655at2759"/>
<name>A0A6J1A4V1_9ROSI</name>
<dbReference type="PANTHER" id="PTHR46288:SF27">
    <property type="entry name" value="CYSTEINE_HISTIDINE-RICH C1 DOMAIN FAMILY PROTEIN"/>
    <property type="match status" value="1"/>
</dbReference>
<dbReference type="InterPro" id="IPR046349">
    <property type="entry name" value="C1-like_sf"/>
</dbReference>
<proteinExistence type="predicted"/>
<evidence type="ECO:0000313" key="3">
    <source>
        <dbReference type="Proteomes" id="UP000504621"/>
    </source>
</evidence>
<dbReference type="RefSeq" id="XP_021281870.1">
    <property type="nucleotide sequence ID" value="XM_021426195.1"/>
</dbReference>
<evidence type="ECO:0000313" key="4">
    <source>
        <dbReference type="RefSeq" id="XP_021281870.1"/>
    </source>
</evidence>
<organism evidence="3 4">
    <name type="scientific">Herrania umbratica</name>
    <dbReference type="NCBI Taxonomy" id="108875"/>
    <lineage>
        <taxon>Eukaryota</taxon>
        <taxon>Viridiplantae</taxon>
        <taxon>Streptophyta</taxon>
        <taxon>Embryophyta</taxon>
        <taxon>Tracheophyta</taxon>
        <taxon>Spermatophyta</taxon>
        <taxon>Magnoliopsida</taxon>
        <taxon>eudicotyledons</taxon>
        <taxon>Gunneridae</taxon>
        <taxon>Pentapetalae</taxon>
        <taxon>rosids</taxon>
        <taxon>malvids</taxon>
        <taxon>Malvales</taxon>
        <taxon>Malvaceae</taxon>
        <taxon>Byttnerioideae</taxon>
        <taxon>Herrania</taxon>
    </lineage>
</organism>
<evidence type="ECO:0000256" key="1">
    <source>
        <dbReference type="ARBA" id="ARBA00022737"/>
    </source>
</evidence>
<sequence length="145" mass="16644">MELKHFSHEHPLMFIQKQIHAPTADSSSGEEEEEAAYCCLCEDRVEGPSYCCTDCRFYLHKTCAEFELALEINHPFHPKHPFILLPKPPHRVGIFLCWFCHMGRRGFGYHCALCNFNLDVNCALFQLSMVGNFPTLVNVLSTSIH</sequence>
<dbReference type="PANTHER" id="PTHR46288">
    <property type="entry name" value="PHORBOL-ESTER/DAG-TYPE DOMAIN-CONTAINING PROTEIN"/>
    <property type="match status" value="1"/>
</dbReference>
<keyword evidence="1" id="KW-0677">Repeat</keyword>
<evidence type="ECO:0000259" key="2">
    <source>
        <dbReference type="Pfam" id="PF03107"/>
    </source>
</evidence>
<accession>A0A6J1A4V1</accession>
<dbReference type="SUPFAM" id="SSF57889">
    <property type="entry name" value="Cysteine-rich domain"/>
    <property type="match status" value="1"/>
</dbReference>
<feature type="domain" description="DC1" evidence="2">
    <location>
        <begin position="75"/>
        <end position="123"/>
    </location>
</feature>
<dbReference type="Proteomes" id="UP000504621">
    <property type="component" value="Unplaced"/>
</dbReference>
<dbReference type="Pfam" id="PF03107">
    <property type="entry name" value="C1_2"/>
    <property type="match status" value="1"/>
</dbReference>
<gene>
    <name evidence="4" type="primary">LOC110414791</name>
</gene>
<reference evidence="4" key="1">
    <citation type="submission" date="2025-08" db="UniProtKB">
        <authorList>
            <consortium name="RefSeq"/>
        </authorList>
    </citation>
    <scope>IDENTIFICATION</scope>
    <source>
        <tissue evidence="4">Leaf</tissue>
    </source>
</reference>
<dbReference type="GeneID" id="110414791"/>
<keyword evidence="3" id="KW-1185">Reference proteome</keyword>
<dbReference type="InterPro" id="IPR004146">
    <property type="entry name" value="DC1"/>
</dbReference>
<protein>
    <submittedName>
        <fullName evidence="4">Uncharacterized protein LOC110414791</fullName>
    </submittedName>
</protein>
<dbReference type="AlphaFoldDB" id="A0A6J1A4V1"/>